<evidence type="ECO:0000313" key="2">
    <source>
        <dbReference type="Proteomes" id="UP000252517"/>
    </source>
</evidence>
<comment type="caution">
    <text evidence="1">The sequence shown here is derived from an EMBL/GenBank/DDBJ whole genome shotgun (WGS) entry which is preliminary data.</text>
</comment>
<accession>A0A367XIT3</accession>
<reference evidence="1 2" key="1">
    <citation type="submission" date="2014-07" db="EMBL/GenBank/DDBJ databases">
        <title>Draft genome sequence of Thalassospira profundimaris S25-3-2.</title>
        <authorList>
            <person name="Lai Q."/>
            <person name="Shao Z."/>
        </authorList>
    </citation>
    <scope>NUCLEOTIDE SEQUENCE [LARGE SCALE GENOMIC DNA]</scope>
    <source>
        <strain evidence="1 2">S25-3-2</strain>
    </source>
</reference>
<dbReference type="Proteomes" id="UP000252517">
    <property type="component" value="Unassembled WGS sequence"/>
</dbReference>
<name>A0A367XIT3_9PROT</name>
<dbReference type="AlphaFoldDB" id="A0A367XIT3"/>
<organism evidence="1 2">
    <name type="scientific">Thalassospira profundimaris</name>
    <dbReference type="NCBI Taxonomy" id="502049"/>
    <lineage>
        <taxon>Bacteria</taxon>
        <taxon>Pseudomonadati</taxon>
        <taxon>Pseudomonadota</taxon>
        <taxon>Alphaproteobacteria</taxon>
        <taxon>Rhodospirillales</taxon>
        <taxon>Thalassospiraceae</taxon>
        <taxon>Thalassospira</taxon>
    </lineage>
</organism>
<sequence>MFYRSAIKPSHTTAQKFNPGLVHLPYPARIAASHFHAGCGDNLVAKRHGKYWNNRFKTVTSSPPKDFSVPLLRRAFLPENSSQMCDHTSCMIAKS</sequence>
<dbReference type="RefSeq" id="WP_147252983.1">
    <property type="nucleotide sequence ID" value="NZ_JPWH01000002.1"/>
</dbReference>
<dbReference type="EMBL" id="JPWH01000002">
    <property type="protein sequence ID" value="RCK53567.1"/>
    <property type="molecule type" value="Genomic_DNA"/>
</dbReference>
<proteinExistence type="predicted"/>
<protein>
    <submittedName>
        <fullName evidence="1">Uncharacterized protein</fullName>
    </submittedName>
</protein>
<evidence type="ECO:0000313" key="1">
    <source>
        <dbReference type="EMBL" id="RCK53567.1"/>
    </source>
</evidence>
<gene>
    <name evidence="1" type="ORF">TH25_03320</name>
</gene>